<gene>
    <name evidence="1" type="ORF">SAMN02982917_2142</name>
</gene>
<protein>
    <submittedName>
        <fullName evidence="1">Uncharacterized protein</fullName>
    </submittedName>
</protein>
<name>A0A1X7EZ90_9PROT</name>
<evidence type="ECO:0000313" key="1">
    <source>
        <dbReference type="EMBL" id="SMF42630.1"/>
    </source>
</evidence>
<proteinExistence type="predicted"/>
<dbReference type="Proteomes" id="UP000192936">
    <property type="component" value="Unassembled WGS sequence"/>
</dbReference>
<dbReference type="EMBL" id="FXAK01000004">
    <property type="protein sequence ID" value="SMF42630.1"/>
    <property type="molecule type" value="Genomic_DNA"/>
</dbReference>
<dbReference type="AlphaFoldDB" id="A0A1X7EZ90"/>
<sequence>MKIVVVIAEEVISLIKKTNGLEIRPPQNPGASVYRFTAENFPFDGRN</sequence>
<accession>A0A1X7EZ90</accession>
<evidence type="ECO:0000313" key="2">
    <source>
        <dbReference type="Proteomes" id="UP000192936"/>
    </source>
</evidence>
<organism evidence="1 2">
    <name type="scientific">Azospirillum oryzae</name>
    <dbReference type="NCBI Taxonomy" id="286727"/>
    <lineage>
        <taxon>Bacteria</taxon>
        <taxon>Pseudomonadati</taxon>
        <taxon>Pseudomonadota</taxon>
        <taxon>Alphaproteobacteria</taxon>
        <taxon>Rhodospirillales</taxon>
        <taxon>Azospirillaceae</taxon>
        <taxon>Azospirillum</taxon>
    </lineage>
</organism>
<reference evidence="1 2" key="1">
    <citation type="submission" date="2017-04" db="EMBL/GenBank/DDBJ databases">
        <authorList>
            <person name="Afonso C.L."/>
            <person name="Miller P.J."/>
            <person name="Scott M.A."/>
            <person name="Spackman E."/>
            <person name="Goraichik I."/>
            <person name="Dimitrov K.M."/>
            <person name="Suarez D.L."/>
            <person name="Swayne D.E."/>
        </authorList>
    </citation>
    <scope>NUCLEOTIDE SEQUENCE [LARGE SCALE GENOMIC DNA]</scope>
    <source>
        <strain evidence="1 2">A2P</strain>
    </source>
</reference>